<dbReference type="PROSITE" id="PS50920">
    <property type="entry name" value="SOLCAR"/>
    <property type="match status" value="1"/>
</dbReference>
<dbReference type="OrthoDB" id="269120at2759"/>
<organism evidence="14">
    <name type="scientific">Rodentolepis nana</name>
    <name type="common">Dwarf tapeworm</name>
    <name type="synonym">Hymenolepis nana</name>
    <dbReference type="NCBI Taxonomy" id="102285"/>
    <lineage>
        <taxon>Eukaryota</taxon>
        <taxon>Metazoa</taxon>
        <taxon>Spiralia</taxon>
        <taxon>Lophotrochozoa</taxon>
        <taxon>Platyhelminthes</taxon>
        <taxon>Cestoda</taxon>
        <taxon>Eucestoda</taxon>
        <taxon>Cyclophyllidea</taxon>
        <taxon>Hymenolepididae</taxon>
        <taxon>Rodentolepis</taxon>
    </lineage>
</organism>
<keyword evidence="8" id="KW-0496">Mitochondrion</keyword>
<dbReference type="GO" id="GO:0005743">
    <property type="term" value="C:mitochondrial inner membrane"/>
    <property type="evidence" value="ECO:0007669"/>
    <property type="project" value="UniProtKB-SubCell"/>
</dbReference>
<reference evidence="14" key="1">
    <citation type="submission" date="2017-02" db="UniProtKB">
        <authorList>
            <consortium name="WormBaseParasite"/>
        </authorList>
    </citation>
    <scope>IDENTIFICATION</scope>
</reference>
<dbReference type="Pfam" id="PF00153">
    <property type="entry name" value="Mito_carr"/>
    <property type="match status" value="1"/>
</dbReference>
<keyword evidence="5" id="KW-0677">Repeat</keyword>
<comment type="subcellular location">
    <subcellularLocation>
        <location evidence="1">Mitochondrion inner membrane</location>
        <topology evidence="1">Multi-pass membrane protein</topology>
    </subcellularLocation>
</comment>
<protein>
    <submittedName>
        <fullName evidence="14">Mitochondrial folate transporter/carrier</fullName>
    </submittedName>
</protein>
<feature type="repeat" description="Solcar" evidence="10">
    <location>
        <begin position="1"/>
        <end position="55"/>
    </location>
</feature>
<evidence type="ECO:0000313" key="12">
    <source>
        <dbReference type="EMBL" id="VDO00667.1"/>
    </source>
</evidence>
<evidence type="ECO:0000256" key="7">
    <source>
        <dbReference type="ARBA" id="ARBA00022989"/>
    </source>
</evidence>
<dbReference type="PANTHER" id="PTHR45829">
    <property type="entry name" value="MITOCHONDRIAL CARRIER PROTEIN RIM2"/>
    <property type="match status" value="1"/>
</dbReference>
<keyword evidence="13" id="KW-1185">Reference proteome</keyword>
<dbReference type="PANTHER" id="PTHR45829:SF4">
    <property type="entry name" value="MITOCHONDRIAL CARRIER PROTEIN RIM2"/>
    <property type="match status" value="1"/>
</dbReference>
<evidence type="ECO:0000313" key="13">
    <source>
        <dbReference type="Proteomes" id="UP000278807"/>
    </source>
</evidence>
<keyword evidence="3 11" id="KW-0813">Transport</keyword>
<evidence type="ECO:0000313" key="14">
    <source>
        <dbReference type="WBParaSite" id="HNAJ_0000480901-mRNA-1"/>
    </source>
</evidence>
<keyword evidence="7" id="KW-1133">Transmembrane helix</keyword>
<evidence type="ECO:0000256" key="6">
    <source>
        <dbReference type="ARBA" id="ARBA00022792"/>
    </source>
</evidence>
<sequence length="67" mass="8073">MRERGNKYRTFMGTFMTVLREETWRGLYRGLGTHYIRQVPNSCIMIGTYEWVVYLLHSWNLVAARNE</sequence>
<keyword evidence="4 10" id="KW-0812">Transmembrane</keyword>
<dbReference type="SUPFAM" id="SSF103506">
    <property type="entry name" value="Mitochondrial carrier"/>
    <property type="match status" value="1"/>
</dbReference>
<reference evidence="12 13" key="2">
    <citation type="submission" date="2018-11" db="EMBL/GenBank/DDBJ databases">
        <authorList>
            <consortium name="Pathogen Informatics"/>
        </authorList>
    </citation>
    <scope>NUCLEOTIDE SEQUENCE [LARGE SCALE GENOMIC DNA]</scope>
</reference>
<evidence type="ECO:0000256" key="1">
    <source>
        <dbReference type="ARBA" id="ARBA00004448"/>
    </source>
</evidence>
<dbReference type="EMBL" id="UZAE01003665">
    <property type="protein sequence ID" value="VDO00667.1"/>
    <property type="molecule type" value="Genomic_DNA"/>
</dbReference>
<dbReference type="AlphaFoldDB" id="A0A0R3TCM0"/>
<evidence type="ECO:0000256" key="5">
    <source>
        <dbReference type="ARBA" id="ARBA00022737"/>
    </source>
</evidence>
<evidence type="ECO:0000256" key="8">
    <source>
        <dbReference type="ARBA" id="ARBA00023128"/>
    </source>
</evidence>
<dbReference type="Proteomes" id="UP000278807">
    <property type="component" value="Unassembled WGS sequence"/>
</dbReference>
<dbReference type="Gene3D" id="1.50.40.10">
    <property type="entry name" value="Mitochondrial carrier domain"/>
    <property type="match status" value="1"/>
</dbReference>
<name>A0A0R3TCM0_RODNA</name>
<comment type="similarity">
    <text evidence="2 11">Belongs to the mitochondrial carrier (TC 2.A.29) family.</text>
</comment>
<evidence type="ECO:0000256" key="10">
    <source>
        <dbReference type="PROSITE-ProRule" id="PRU00282"/>
    </source>
</evidence>
<keyword evidence="6" id="KW-0999">Mitochondrion inner membrane</keyword>
<evidence type="ECO:0000256" key="9">
    <source>
        <dbReference type="ARBA" id="ARBA00023136"/>
    </source>
</evidence>
<evidence type="ECO:0000256" key="3">
    <source>
        <dbReference type="ARBA" id="ARBA00022448"/>
    </source>
</evidence>
<keyword evidence="9 10" id="KW-0472">Membrane</keyword>
<dbReference type="GO" id="GO:1990519">
    <property type="term" value="P:pyrimidine nucleotide import into mitochondrion"/>
    <property type="evidence" value="ECO:0007669"/>
    <property type="project" value="TreeGrafter"/>
</dbReference>
<dbReference type="STRING" id="102285.A0A0R3TCM0"/>
<dbReference type="WBParaSite" id="HNAJ_0000480901-mRNA-1">
    <property type="protein sequence ID" value="HNAJ_0000480901-mRNA-1"/>
    <property type="gene ID" value="HNAJ_0000480901"/>
</dbReference>
<dbReference type="InterPro" id="IPR023395">
    <property type="entry name" value="MCP_dom_sf"/>
</dbReference>
<proteinExistence type="inferred from homology"/>
<gene>
    <name evidence="12" type="ORF">HNAJ_LOCUS4807</name>
</gene>
<evidence type="ECO:0000256" key="4">
    <source>
        <dbReference type="ARBA" id="ARBA00022692"/>
    </source>
</evidence>
<evidence type="ECO:0000256" key="2">
    <source>
        <dbReference type="ARBA" id="ARBA00006375"/>
    </source>
</evidence>
<dbReference type="InterPro" id="IPR049562">
    <property type="entry name" value="SLC25A33/36-like"/>
</dbReference>
<dbReference type="InterPro" id="IPR018108">
    <property type="entry name" value="MCP_transmembrane"/>
</dbReference>
<dbReference type="GO" id="GO:0015218">
    <property type="term" value="F:pyrimidine nucleotide transmembrane transporter activity"/>
    <property type="evidence" value="ECO:0007669"/>
    <property type="project" value="InterPro"/>
</dbReference>
<accession>A0A0R3TCM0</accession>
<evidence type="ECO:0000256" key="11">
    <source>
        <dbReference type="RuleBase" id="RU000488"/>
    </source>
</evidence>